<gene>
    <name evidence="2" type="ORF">F3Y22_tig00110890pilonHSYRG01430</name>
</gene>
<feature type="compositionally biased region" description="Basic and acidic residues" evidence="1">
    <location>
        <begin position="69"/>
        <end position="80"/>
    </location>
</feature>
<protein>
    <submittedName>
        <fullName evidence="2">Detected protein of confused Function</fullName>
    </submittedName>
</protein>
<dbReference type="AlphaFoldDB" id="A0A6A2ZHG4"/>
<feature type="compositionally biased region" description="Low complexity" evidence="1">
    <location>
        <begin position="85"/>
        <end position="95"/>
    </location>
</feature>
<dbReference type="EMBL" id="VEPZ02001149">
    <property type="protein sequence ID" value="KAE8691444.1"/>
    <property type="molecule type" value="Genomic_DNA"/>
</dbReference>
<keyword evidence="3" id="KW-1185">Reference proteome</keyword>
<evidence type="ECO:0000313" key="2">
    <source>
        <dbReference type="EMBL" id="KAE8691444.1"/>
    </source>
</evidence>
<accession>A0A6A2ZHG4</accession>
<comment type="caution">
    <text evidence="2">The sequence shown here is derived from an EMBL/GenBank/DDBJ whole genome shotgun (WGS) entry which is preliminary data.</text>
</comment>
<feature type="compositionally biased region" description="Low complexity" evidence="1">
    <location>
        <begin position="56"/>
        <end position="67"/>
    </location>
</feature>
<feature type="region of interest" description="Disordered" evidence="1">
    <location>
        <begin position="1"/>
        <end position="102"/>
    </location>
</feature>
<name>A0A6A2ZHG4_HIBSY</name>
<feature type="compositionally biased region" description="Polar residues" evidence="1">
    <location>
        <begin position="31"/>
        <end position="40"/>
    </location>
</feature>
<reference evidence="2" key="1">
    <citation type="submission" date="2019-09" db="EMBL/GenBank/DDBJ databases">
        <title>Draft genome information of white flower Hibiscus syriacus.</title>
        <authorList>
            <person name="Kim Y.-M."/>
        </authorList>
    </citation>
    <scope>NUCLEOTIDE SEQUENCE [LARGE SCALE GENOMIC DNA]</scope>
    <source>
        <strain evidence="2">YM2019G1</strain>
    </source>
</reference>
<evidence type="ECO:0000256" key="1">
    <source>
        <dbReference type="SAM" id="MobiDB-lite"/>
    </source>
</evidence>
<sequence>MGKDGIPDWLNSSLWSTTLSGGDDRIHRHSPSPTISSNAVSEPFVQPPVPVPPPAAASSPQSTATSPKSESRDRVDKNSDDNNNDNDQNASSSDSSPDDISHQAQLLTELLLGYLPPDRVQWSYELAKKRSEYKQFKEELLMNPKEMARKLDKYAICDNDHSESERSGLLSRSQVTHGEHPLSLGESSIWNQFF</sequence>
<feature type="compositionally biased region" description="Pro residues" evidence="1">
    <location>
        <begin position="45"/>
        <end position="55"/>
    </location>
</feature>
<evidence type="ECO:0000313" key="3">
    <source>
        <dbReference type="Proteomes" id="UP000436088"/>
    </source>
</evidence>
<dbReference type="Proteomes" id="UP000436088">
    <property type="component" value="Unassembled WGS sequence"/>
</dbReference>
<feature type="compositionally biased region" description="Low complexity" evidence="1">
    <location>
        <begin position="9"/>
        <end position="20"/>
    </location>
</feature>
<organism evidence="2 3">
    <name type="scientific">Hibiscus syriacus</name>
    <name type="common">Rose of Sharon</name>
    <dbReference type="NCBI Taxonomy" id="106335"/>
    <lineage>
        <taxon>Eukaryota</taxon>
        <taxon>Viridiplantae</taxon>
        <taxon>Streptophyta</taxon>
        <taxon>Embryophyta</taxon>
        <taxon>Tracheophyta</taxon>
        <taxon>Spermatophyta</taxon>
        <taxon>Magnoliopsida</taxon>
        <taxon>eudicotyledons</taxon>
        <taxon>Gunneridae</taxon>
        <taxon>Pentapetalae</taxon>
        <taxon>rosids</taxon>
        <taxon>malvids</taxon>
        <taxon>Malvales</taxon>
        <taxon>Malvaceae</taxon>
        <taxon>Malvoideae</taxon>
        <taxon>Hibiscus</taxon>
    </lineage>
</organism>
<proteinExistence type="predicted"/>